<evidence type="ECO:0000256" key="9">
    <source>
        <dbReference type="ARBA" id="ARBA00023136"/>
    </source>
</evidence>
<dbReference type="RefSeq" id="WP_023524384.1">
    <property type="nucleotide sequence ID" value="NZ_JBPKCJ010000001.1"/>
</dbReference>
<protein>
    <recommendedName>
        <fullName evidence="3">Flagellar FliJ protein</fullName>
    </recommendedName>
</protein>
<evidence type="ECO:0000256" key="5">
    <source>
        <dbReference type="ARBA" id="ARBA00022475"/>
    </source>
</evidence>
<dbReference type="AlphaFoldDB" id="A0A094YP61"/>
<sequence>MDGARLESLRKFRLWQQKKAEEGLEQSRQELDSARKGLSDVQTGREQGLDALEKEPDSLAWKELCYAYLACQEQRMTDALQQLSASEEVFRDHQRQWMDARNEVEKMDVLIEKDRKIQSGRASYREERRMDDLHSRNAGHHGQGKHT</sequence>
<dbReference type="GO" id="GO:0071973">
    <property type="term" value="P:bacterial-type flagellum-dependent cell motility"/>
    <property type="evidence" value="ECO:0007669"/>
    <property type="project" value="InterPro"/>
</dbReference>
<feature type="compositionally biased region" description="Basic residues" evidence="11">
    <location>
        <begin position="137"/>
        <end position="147"/>
    </location>
</feature>
<feature type="compositionally biased region" description="Basic and acidic residues" evidence="11">
    <location>
        <begin position="115"/>
        <end position="135"/>
    </location>
</feature>
<proteinExistence type="inferred from homology"/>
<reference evidence="12 13" key="1">
    <citation type="submission" date="2014-06" db="EMBL/GenBank/DDBJ databases">
        <title>Draft genome sequence of iron oxidizing acidophile Leptospirillum ferriphilum DSM14647.</title>
        <authorList>
            <person name="Cardenas J.P."/>
            <person name="Lazcano M."/>
            <person name="Ossandon F.J."/>
            <person name="Corbett M."/>
            <person name="Holmes D.S."/>
            <person name="Watkin E."/>
        </authorList>
    </citation>
    <scope>NUCLEOTIDE SEQUENCE [LARGE SCALE GENOMIC DNA]</scope>
    <source>
        <strain evidence="12 13">DSM 14647</strain>
    </source>
</reference>
<dbReference type="GO" id="GO:0044781">
    <property type="term" value="P:bacterial-type flagellum organization"/>
    <property type="evidence" value="ECO:0007669"/>
    <property type="project" value="UniProtKB-KW"/>
</dbReference>
<evidence type="ECO:0000256" key="7">
    <source>
        <dbReference type="ARBA" id="ARBA00022795"/>
    </source>
</evidence>
<organism evidence="12 13">
    <name type="scientific">Leptospirillum ferriphilum</name>
    <dbReference type="NCBI Taxonomy" id="178606"/>
    <lineage>
        <taxon>Bacteria</taxon>
        <taxon>Pseudomonadati</taxon>
        <taxon>Nitrospirota</taxon>
        <taxon>Nitrospiria</taxon>
        <taxon>Nitrospirales</taxon>
        <taxon>Nitrospiraceae</taxon>
        <taxon>Leptospirillum</taxon>
    </lineage>
</organism>
<dbReference type="InterPro" id="IPR053716">
    <property type="entry name" value="Flag_assembly_chemotaxis_eff"/>
</dbReference>
<feature type="region of interest" description="Disordered" evidence="11">
    <location>
        <begin position="115"/>
        <end position="147"/>
    </location>
</feature>
<name>A0A094YP61_9BACT</name>
<dbReference type="GO" id="GO:0006935">
    <property type="term" value="P:chemotaxis"/>
    <property type="evidence" value="ECO:0007669"/>
    <property type="project" value="UniProtKB-KW"/>
</dbReference>
<comment type="subcellular location">
    <subcellularLocation>
        <location evidence="1">Cell membrane</location>
        <topology evidence="1">Peripheral membrane protein</topology>
        <orientation evidence="1">Cytoplasmic side</orientation>
    </subcellularLocation>
</comment>
<feature type="compositionally biased region" description="Basic and acidic residues" evidence="11">
    <location>
        <begin position="22"/>
        <end position="38"/>
    </location>
</feature>
<keyword evidence="8" id="KW-0653">Protein transport</keyword>
<keyword evidence="10" id="KW-1006">Bacterial flagellum protein export</keyword>
<evidence type="ECO:0000256" key="10">
    <source>
        <dbReference type="ARBA" id="ARBA00023225"/>
    </source>
</evidence>
<accession>A0A094YP61</accession>
<evidence type="ECO:0000256" key="8">
    <source>
        <dbReference type="ARBA" id="ARBA00022927"/>
    </source>
</evidence>
<dbReference type="OrthoDB" id="9888383at2"/>
<dbReference type="InterPro" id="IPR012823">
    <property type="entry name" value="Flagell_FliJ"/>
</dbReference>
<comment type="caution">
    <text evidence="12">The sequence shown here is derived from an EMBL/GenBank/DDBJ whole genome shotgun (WGS) entry which is preliminary data.</text>
</comment>
<keyword evidence="9" id="KW-0472">Membrane</keyword>
<dbReference type="Pfam" id="PF02050">
    <property type="entry name" value="FliJ"/>
    <property type="match status" value="1"/>
</dbReference>
<keyword evidence="7" id="KW-1005">Bacterial flagellum biogenesis</keyword>
<comment type="similarity">
    <text evidence="2">Belongs to the FliJ family.</text>
</comment>
<evidence type="ECO:0000256" key="6">
    <source>
        <dbReference type="ARBA" id="ARBA00022500"/>
    </source>
</evidence>
<keyword evidence="5" id="KW-1003">Cell membrane</keyword>
<dbReference type="Proteomes" id="UP000029452">
    <property type="component" value="Unassembled WGS sequence"/>
</dbReference>
<dbReference type="EMBL" id="JPGK01000001">
    <property type="protein sequence ID" value="KGA95001.1"/>
    <property type="molecule type" value="Genomic_DNA"/>
</dbReference>
<evidence type="ECO:0000256" key="2">
    <source>
        <dbReference type="ARBA" id="ARBA00010004"/>
    </source>
</evidence>
<evidence type="ECO:0000256" key="4">
    <source>
        <dbReference type="ARBA" id="ARBA00022448"/>
    </source>
</evidence>
<dbReference type="Gene3D" id="1.10.287.1700">
    <property type="match status" value="1"/>
</dbReference>
<evidence type="ECO:0000256" key="11">
    <source>
        <dbReference type="SAM" id="MobiDB-lite"/>
    </source>
</evidence>
<dbReference type="GO" id="GO:0015031">
    <property type="term" value="P:protein transport"/>
    <property type="evidence" value="ECO:0007669"/>
    <property type="project" value="UniProtKB-KW"/>
</dbReference>
<keyword evidence="6" id="KW-0145">Chemotaxis</keyword>
<dbReference type="GO" id="GO:0009288">
    <property type="term" value="C:bacterial-type flagellum"/>
    <property type="evidence" value="ECO:0007669"/>
    <property type="project" value="InterPro"/>
</dbReference>
<dbReference type="PATRIC" id="fig|178606.4.peg.215"/>
<keyword evidence="4" id="KW-0813">Transport</keyword>
<evidence type="ECO:0000313" key="12">
    <source>
        <dbReference type="EMBL" id="KGA95001.1"/>
    </source>
</evidence>
<feature type="region of interest" description="Disordered" evidence="11">
    <location>
        <begin position="22"/>
        <end position="53"/>
    </location>
</feature>
<evidence type="ECO:0000256" key="3">
    <source>
        <dbReference type="ARBA" id="ARBA00020392"/>
    </source>
</evidence>
<evidence type="ECO:0000313" key="13">
    <source>
        <dbReference type="Proteomes" id="UP000029452"/>
    </source>
</evidence>
<dbReference type="GO" id="GO:0005886">
    <property type="term" value="C:plasma membrane"/>
    <property type="evidence" value="ECO:0007669"/>
    <property type="project" value="UniProtKB-SubCell"/>
</dbReference>
<evidence type="ECO:0000256" key="1">
    <source>
        <dbReference type="ARBA" id="ARBA00004413"/>
    </source>
</evidence>
<gene>
    <name evidence="12" type="ORF">LptCag_2435</name>
</gene>